<dbReference type="GO" id="GO:0016874">
    <property type="term" value="F:ligase activity"/>
    <property type="evidence" value="ECO:0007669"/>
    <property type="project" value="UniProtKB-KW"/>
</dbReference>
<dbReference type="PANTHER" id="PTHR43883">
    <property type="entry name" value="SLR0207 PROTEIN"/>
    <property type="match status" value="1"/>
</dbReference>
<dbReference type="InterPro" id="IPR021122">
    <property type="entry name" value="RNA_ligase_dom_REL/Rnl2"/>
</dbReference>
<accession>A0A919BVA4</accession>
<dbReference type="EMBL" id="BNBE01000002">
    <property type="protein sequence ID" value="GHG13868.1"/>
    <property type="molecule type" value="Genomic_DNA"/>
</dbReference>
<dbReference type="InterPro" id="IPR052732">
    <property type="entry name" value="Cell-binding_unc_protein"/>
</dbReference>
<feature type="domain" description="RNA ligase" evidence="1">
    <location>
        <begin position="39"/>
        <end position="192"/>
    </location>
</feature>
<protein>
    <submittedName>
        <fullName evidence="2">2'-5' RNA ligase</fullName>
    </submittedName>
</protein>
<evidence type="ECO:0000313" key="3">
    <source>
        <dbReference type="Proteomes" id="UP000632849"/>
    </source>
</evidence>
<dbReference type="SUPFAM" id="SSF56091">
    <property type="entry name" value="DNA ligase/mRNA capping enzyme, catalytic domain"/>
    <property type="match status" value="1"/>
</dbReference>
<comment type="caution">
    <text evidence="2">The sequence shown here is derived from an EMBL/GenBank/DDBJ whole genome shotgun (WGS) entry which is preliminary data.</text>
</comment>
<dbReference type="Proteomes" id="UP000632849">
    <property type="component" value="Unassembled WGS sequence"/>
</dbReference>
<dbReference type="Gene3D" id="3.30.470.30">
    <property type="entry name" value="DNA ligase/mRNA capping enzyme"/>
    <property type="match status" value="1"/>
</dbReference>
<evidence type="ECO:0000313" key="2">
    <source>
        <dbReference type="EMBL" id="GHG13868.1"/>
    </source>
</evidence>
<dbReference type="PANTHER" id="PTHR43883:SF1">
    <property type="entry name" value="GLUCONOKINASE"/>
    <property type="match status" value="1"/>
</dbReference>
<gene>
    <name evidence="2" type="ORF">GCM10017667_54960</name>
</gene>
<keyword evidence="3" id="KW-1185">Reference proteome</keyword>
<sequence>MTAGLPRYPRTPHLPGSPGATDDDVWCDWSRFVPEPGRELVATLKMDGANTTLHAGGMYGRSSTGRSRPWQSRMRAFAAAVCPLIPQGVRVCGEDLTVAHSIVYERELPPFMVFSVWDGDVCLPWDETVAWADMLGLPTVPLLARGPRPDEPHRLREAFDQRTDVERDEGFVVRDAQGFARGEFAGRVAKWVRSGHVRTGARWPTNH</sequence>
<proteinExistence type="predicted"/>
<evidence type="ECO:0000259" key="1">
    <source>
        <dbReference type="Pfam" id="PF09414"/>
    </source>
</evidence>
<keyword evidence="2" id="KW-0436">Ligase</keyword>
<name>A0A919BVA4_STRFL</name>
<reference evidence="2" key="2">
    <citation type="submission" date="2020-09" db="EMBL/GenBank/DDBJ databases">
        <authorList>
            <person name="Sun Q."/>
            <person name="Ohkuma M."/>
        </authorList>
    </citation>
    <scope>NUCLEOTIDE SEQUENCE</scope>
    <source>
        <strain evidence="2">JCM 4122</strain>
    </source>
</reference>
<organism evidence="2 3">
    <name type="scientific">Streptomyces filamentosus</name>
    <name type="common">Streptomyces roseosporus</name>
    <dbReference type="NCBI Taxonomy" id="67294"/>
    <lineage>
        <taxon>Bacteria</taxon>
        <taxon>Bacillati</taxon>
        <taxon>Actinomycetota</taxon>
        <taxon>Actinomycetes</taxon>
        <taxon>Kitasatosporales</taxon>
        <taxon>Streptomycetaceae</taxon>
        <taxon>Streptomyces</taxon>
    </lineage>
</organism>
<dbReference type="AlphaFoldDB" id="A0A919BVA4"/>
<dbReference type="Pfam" id="PF09414">
    <property type="entry name" value="RNA_ligase"/>
    <property type="match status" value="1"/>
</dbReference>
<reference evidence="2" key="1">
    <citation type="journal article" date="2014" name="Int. J. Syst. Evol. Microbiol.">
        <title>Complete genome sequence of Corynebacterium casei LMG S-19264T (=DSM 44701T), isolated from a smear-ripened cheese.</title>
        <authorList>
            <consortium name="US DOE Joint Genome Institute (JGI-PGF)"/>
            <person name="Walter F."/>
            <person name="Albersmeier A."/>
            <person name="Kalinowski J."/>
            <person name="Ruckert C."/>
        </authorList>
    </citation>
    <scope>NUCLEOTIDE SEQUENCE</scope>
    <source>
        <strain evidence="2">JCM 4122</strain>
    </source>
</reference>
<dbReference type="RefSeq" id="WP_229915657.1">
    <property type="nucleotide sequence ID" value="NZ_BNBE01000002.1"/>
</dbReference>